<keyword evidence="3" id="KW-1185">Reference proteome</keyword>
<name>A0A8J5J460_9STRA</name>
<dbReference type="Pfam" id="PF03184">
    <property type="entry name" value="DDE_1"/>
    <property type="match status" value="1"/>
</dbReference>
<dbReference type="Proteomes" id="UP000709295">
    <property type="component" value="Unassembled WGS sequence"/>
</dbReference>
<dbReference type="InterPro" id="IPR004875">
    <property type="entry name" value="DDE_SF_endonuclease_dom"/>
</dbReference>
<sequence length="199" mass="21934">NSYGFSSQKLQAAKKSYEDLEETRATFSLEFWDKYKGYEGGGILNVHETVILFDMPPIKWWAGKGRKDSARILDANKHAGRMTAVLTVRDDDSPSVLLVDNFDCHMSDESQRLVAEVANATVVPLPPNSTAVCQLLDVGVMGPLKAKIRNSGSRSTGGTATEKRIRAIESTVAAWKSIKTKTVIRSFKKAIPKYPEVTV</sequence>
<feature type="non-terminal residue" evidence="2">
    <location>
        <position position="199"/>
    </location>
</feature>
<evidence type="ECO:0000313" key="3">
    <source>
        <dbReference type="Proteomes" id="UP000709295"/>
    </source>
</evidence>
<comment type="caution">
    <text evidence="2">The sequence shown here is derived from an EMBL/GenBank/DDBJ whole genome shotgun (WGS) entry which is preliminary data.</text>
</comment>
<protein>
    <recommendedName>
        <fullName evidence="1">DDE-1 domain-containing protein</fullName>
    </recommendedName>
</protein>
<accession>A0A8J5J460</accession>
<organism evidence="2 3">
    <name type="scientific">Phytophthora aleatoria</name>
    <dbReference type="NCBI Taxonomy" id="2496075"/>
    <lineage>
        <taxon>Eukaryota</taxon>
        <taxon>Sar</taxon>
        <taxon>Stramenopiles</taxon>
        <taxon>Oomycota</taxon>
        <taxon>Peronosporomycetes</taxon>
        <taxon>Peronosporales</taxon>
        <taxon>Peronosporaceae</taxon>
        <taxon>Phytophthora</taxon>
    </lineage>
</organism>
<gene>
    <name evidence="2" type="ORF">JG688_00011321</name>
</gene>
<proteinExistence type="predicted"/>
<evidence type="ECO:0000259" key="1">
    <source>
        <dbReference type="Pfam" id="PF03184"/>
    </source>
</evidence>
<reference evidence="2" key="1">
    <citation type="submission" date="2021-01" db="EMBL/GenBank/DDBJ databases">
        <title>Phytophthora aleatoria, a newly-described species from Pinus radiata is distinct from Phytophthora cactorum isolates based on comparative genomics.</title>
        <authorList>
            <person name="Mcdougal R."/>
            <person name="Panda P."/>
            <person name="Williams N."/>
            <person name="Studholme D.J."/>
        </authorList>
    </citation>
    <scope>NUCLEOTIDE SEQUENCE</scope>
    <source>
        <strain evidence="2">NZFS 4037</strain>
    </source>
</reference>
<evidence type="ECO:0000313" key="2">
    <source>
        <dbReference type="EMBL" id="KAG6956637.1"/>
    </source>
</evidence>
<dbReference type="EMBL" id="JAENGY010000786">
    <property type="protein sequence ID" value="KAG6956637.1"/>
    <property type="molecule type" value="Genomic_DNA"/>
</dbReference>
<feature type="domain" description="DDE-1" evidence="1">
    <location>
        <begin position="90"/>
        <end position="187"/>
    </location>
</feature>
<dbReference type="AlphaFoldDB" id="A0A8J5J460"/>
<dbReference type="GO" id="GO:0003676">
    <property type="term" value="F:nucleic acid binding"/>
    <property type="evidence" value="ECO:0007669"/>
    <property type="project" value="InterPro"/>
</dbReference>